<comment type="caution">
    <text evidence="1">The sequence shown here is derived from an EMBL/GenBank/DDBJ whole genome shotgun (WGS) entry which is preliminary data.</text>
</comment>
<gene>
    <name evidence="1" type="ORF">BLA17378_02657</name>
</gene>
<accession>A0ABY6XUT7</accession>
<name>A0ABY6XUT7_9BURK</name>
<protein>
    <submittedName>
        <fullName evidence="1">Phage resolvase/recombinase for integration and excision</fullName>
    </submittedName>
</protein>
<reference evidence="1 2" key="1">
    <citation type="submission" date="2019-09" db="EMBL/GenBank/DDBJ databases">
        <authorList>
            <person name="Depoorter E."/>
        </authorList>
    </citation>
    <scope>NUCLEOTIDE SEQUENCE [LARGE SCALE GENOMIC DNA]</scope>
    <source>
        <strain evidence="1 2">R-17378</strain>
    </source>
</reference>
<dbReference type="EMBL" id="CABVQG010000008">
    <property type="protein sequence ID" value="VWC63665.1"/>
    <property type="molecule type" value="Genomic_DNA"/>
</dbReference>
<evidence type="ECO:0000313" key="2">
    <source>
        <dbReference type="Proteomes" id="UP000494120"/>
    </source>
</evidence>
<proteinExistence type="predicted"/>
<evidence type="ECO:0000313" key="1">
    <source>
        <dbReference type="EMBL" id="VWC63665.1"/>
    </source>
</evidence>
<organism evidence="1 2">
    <name type="scientific">Burkholderia aenigmatica</name>
    <dbReference type="NCBI Taxonomy" id="2015348"/>
    <lineage>
        <taxon>Bacteria</taxon>
        <taxon>Pseudomonadati</taxon>
        <taxon>Pseudomonadota</taxon>
        <taxon>Betaproteobacteria</taxon>
        <taxon>Burkholderiales</taxon>
        <taxon>Burkholderiaceae</taxon>
        <taxon>Burkholderia</taxon>
        <taxon>Burkholderia cepacia complex</taxon>
    </lineage>
</organism>
<sequence length="108" mass="12032">MHFISGLVESKVKFVAADMPEATVLTIHIMAAFAEHESKRITPTAELYKAYWTWAREAGWKNPMTRAAFGRRLAERGIQLIKGGAANTKCACDIALNLDRQNAAARHF</sequence>
<dbReference type="Proteomes" id="UP000494120">
    <property type="component" value="Unassembled WGS sequence"/>
</dbReference>
<keyword evidence="2" id="KW-1185">Reference proteome</keyword>